<dbReference type="PANTHER" id="PTHR42870:SF7">
    <property type="entry name" value="ACETYL-COA C-ACETYLTRANSFERASE (ACETOACETYL-COA THIOLASE) (ACAB-3)"/>
    <property type="match status" value="1"/>
</dbReference>
<dbReference type="SUPFAM" id="SSF53901">
    <property type="entry name" value="Thiolase-like"/>
    <property type="match status" value="2"/>
</dbReference>
<dbReference type="CDD" id="cd00829">
    <property type="entry name" value="SCP-x_thiolase"/>
    <property type="match status" value="1"/>
</dbReference>
<dbReference type="EMBL" id="BARV01030299">
    <property type="protein sequence ID" value="GAI39743.1"/>
    <property type="molecule type" value="Genomic_DNA"/>
</dbReference>
<proteinExistence type="predicted"/>
<protein>
    <recommendedName>
        <fullName evidence="1">Thiolase C-terminal domain-containing protein</fullName>
    </recommendedName>
</protein>
<name>X1N810_9ZZZZ</name>
<organism evidence="2">
    <name type="scientific">marine sediment metagenome</name>
    <dbReference type="NCBI Taxonomy" id="412755"/>
    <lineage>
        <taxon>unclassified sequences</taxon>
        <taxon>metagenomes</taxon>
        <taxon>ecological metagenomes</taxon>
    </lineage>
</organism>
<dbReference type="PANTHER" id="PTHR42870">
    <property type="entry name" value="ACETYL-COA C-ACETYLTRANSFERASE"/>
    <property type="match status" value="1"/>
</dbReference>
<dbReference type="InterPro" id="IPR055140">
    <property type="entry name" value="Thiolase_C_2"/>
</dbReference>
<dbReference type="Gene3D" id="3.40.47.10">
    <property type="match status" value="1"/>
</dbReference>
<evidence type="ECO:0000259" key="1">
    <source>
        <dbReference type="Pfam" id="PF22691"/>
    </source>
</evidence>
<comment type="caution">
    <text evidence="2">The sequence shown here is derived from an EMBL/GenBank/DDBJ whole genome shotgun (WGS) entry which is preliminary data.</text>
</comment>
<feature type="non-terminal residue" evidence="2">
    <location>
        <position position="1"/>
    </location>
</feature>
<dbReference type="AlphaFoldDB" id="X1N810"/>
<dbReference type="Pfam" id="PF22691">
    <property type="entry name" value="Thiolase_C_1"/>
    <property type="match status" value="1"/>
</dbReference>
<feature type="domain" description="Thiolase C-terminal" evidence="1">
    <location>
        <begin position="163"/>
        <end position="255"/>
    </location>
</feature>
<dbReference type="InterPro" id="IPR016039">
    <property type="entry name" value="Thiolase-like"/>
</dbReference>
<feature type="non-terminal residue" evidence="2">
    <location>
        <position position="255"/>
    </location>
</feature>
<reference evidence="2" key="1">
    <citation type="journal article" date="2014" name="Front. Microbiol.">
        <title>High frequency of phylogenetically diverse reductive dehalogenase-homologous genes in deep subseafloor sedimentary metagenomes.</title>
        <authorList>
            <person name="Kawai M."/>
            <person name="Futagami T."/>
            <person name="Toyoda A."/>
            <person name="Takaki Y."/>
            <person name="Nishi S."/>
            <person name="Hori S."/>
            <person name="Arai W."/>
            <person name="Tsubouchi T."/>
            <person name="Morono Y."/>
            <person name="Uchiyama I."/>
            <person name="Ito T."/>
            <person name="Fujiyama A."/>
            <person name="Inagaki F."/>
            <person name="Takami H."/>
        </authorList>
    </citation>
    <scope>NUCLEOTIDE SEQUENCE</scope>
    <source>
        <strain evidence="2">Expedition CK06-06</strain>
    </source>
</reference>
<sequence>AFYHVASGLFDTVLAIGWEQNSESDTTAAISTCFDPITEREYAGGAIGPLAAQYTAYMSKYGATEEDAALVSVRDHNNAAKYNPYAHLRQMMTVEEVMKSPYISYPIKLLDMCPRTDGACAVVFAGEDRAKKITDQPAWVLGVGDCHILVHMADGIGLVNLPSLEVAAREAYQMAGITQPFKQFDVAELYIPSSTAGVCWMEALGLCEEGGGPRLIRSGATEMGGELPINPSGGVLATNPIGATGLLRIGEAALQ</sequence>
<accession>X1N810</accession>
<gene>
    <name evidence="2" type="ORF">S06H3_48142</name>
</gene>
<evidence type="ECO:0000313" key="2">
    <source>
        <dbReference type="EMBL" id="GAI39743.1"/>
    </source>
</evidence>
<dbReference type="GO" id="GO:0016746">
    <property type="term" value="F:acyltransferase activity"/>
    <property type="evidence" value="ECO:0007669"/>
    <property type="project" value="InterPro"/>
</dbReference>